<evidence type="ECO:0000256" key="1">
    <source>
        <dbReference type="ARBA" id="ARBA00023125"/>
    </source>
</evidence>
<reference evidence="5 6" key="1">
    <citation type="submission" date="2020-08" db="EMBL/GenBank/DDBJ databases">
        <title>Sequencing the genomes of 1000 actinobacteria strains.</title>
        <authorList>
            <person name="Klenk H.-P."/>
        </authorList>
    </citation>
    <scope>NUCLEOTIDE SEQUENCE [LARGE SCALE GENOMIC DNA]</scope>
    <source>
        <strain evidence="5 6">DSM 28796</strain>
    </source>
</reference>
<dbReference type="PANTHER" id="PTHR30055">
    <property type="entry name" value="HTH-TYPE TRANSCRIPTIONAL REGULATOR RUTR"/>
    <property type="match status" value="1"/>
</dbReference>
<keyword evidence="6" id="KW-1185">Reference proteome</keyword>
<organism evidence="5 6">
    <name type="scientific">Brachybacterium aquaticum</name>
    <dbReference type="NCBI Taxonomy" id="1432564"/>
    <lineage>
        <taxon>Bacteria</taxon>
        <taxon>Bacillati</taxon>
        <taxon>Actinomycetota</taxon>
        <taxon>Actinomycetes</taxon>
        <taxon>Micrococcales</taxon>
        <taxon>Dermabacteraceae</taxon>
        <taxon>Brachybacterium</taxon>
    </lineage>
</organism>
<dbReference type="PANTHER" id="PTHR30055:SF226">
    <property type="entry name" value="HTH-TYPE TRANSCRIPTIONAL REGULATOR PKSA"/>
    <property type="match status" value="1"/>
</dbReference>
<gene>
    <name evidence="5" type="ORF">HNR70_001183</name>
</gene>
<evidence type="ECO:0000313" key="5">
    <source>
        <dbReference type="EMBL" id="MBB5831370.1"/>
    </source>
</evidence>
<accession>A0A841ADN5</accession>
<dbReference type="InterPro" id="IPR050109">
    <property type="entry name" value="HTH-type_TetR-like_transc_reg"/>
</dbReference>
<evidence type="ECO:0000256" key="3">
    <source>
        <dbReference type="SAM" id="MobiDB-lite"/>
    </source>
</evidence>
<dbReference type="Proteomes" id="UP000588158">
    <property type="component" value="Unassembled WGS sequence"/>
</dbReference>
<feature type="DNA-binding region" description="H-T-H motif" evidence="2">
    <location>
        <begin position="62"/>
        <end position="81"/>
    </location>
</feature>
<dbReference type="InterPro" id="IPR009057">
    <property type="entry name" value="Homeodomain-like_sf"/>
</dbReference>
<dbReference type="GO" id="GO:0003700">
    <property type="term" value="F:DNA-binding transcription factor activity"/>
    <property type="evidence" value="ECO:0007669"/>
    <property type="project" value="TreeGrafter"/>
</dbReference>
<evidence type="ECO:0000256" key="2">
    <source>
        <dbReference type="PROSITE-ProRule" id="PRU00335"/>
    </source>
</evidence>
<dbReference type="Gene3D" id="1.10.357.10">
    <property type="entry name" value="Tetracycline Repressor, domain 2"/>
    <property type="match status" value="1"/>
</dbReference>
<feature type="domain" description="HTH tetR-type" evidence="4">
    <location>
        <begin position="39"/>
        <end position="99"/>
    </location>
</feature>
<evidence type="ECO:0000313" key="6">
    <source>
        <dbReference type="Proteomes" id="UP000588158"/>
    </source>
</evidence>
<name>A0A841ADN5_9MICO</name>
<dbReference type="EMBL" id="JACHLZ010000001">
    <property type="protein sequence ID" value="MBB5831370.1"/>
    <property type="molecule type" value="Genomic_DNA"/>
</dbReference>
<dbReference type="Pfam" id="PF00440">
    <property type="entry name" value="TetR_N"/>
    <property type="match status" value="1"/>
</dbReference>
<keyword evidence="1 2" id="KW-0238">DNA-binding</keyword>
<dbReference type="AlphaFoldDB" id="A0A841ADN5"/>
<dbReference type="PROSITE" id="PS50977">
    <property type="entry name" value="HTH_TETR_2"/>
    <property type="match status" value="1"/>
</dbReference>
<feature type="region of interest" description="Disordered" evidence="3">
    <location>
        <begin position="1"/>
        <end position="20"/>
    </location>
</feature>
<evidence type="ECO:0000259" key="4">
    <source>
        <dbReference type="PROSITE" id="PS50977"/>
    </source>
</evidence>
<dbReference type="RefSeq" id="WP_184324851.1">
    <property type="nucleotide sequence ID" value="NZ_JACHLZ010000001.1"/>
</dbReference>
<dbReference type="PRINTS" id="PR00455">
    <property type="entry name" value="HTHTETR"/>
</dbReference>
<dbReference type="GO" id="GO:0000976">
    <property type="term" value="F:transcription cis-regulatory region binding"/>
    <property type="evidence" value="ECO:0007669"/>
    <property type="project" value="TreeGrafter"/>
</dbReference>
<dbReference type="SUPFAM" id="SSF46689">
    <property type="entry name" value="Homeodomain-like"/>
    <property type="match status" value="1"/>
</dbReference>
<dbReference type="InterPro" id="IPR001647">
    <property type="entry name" value="HTH_TetR"/>
</dbReference>
<dbReference type="SUPFAM" id="SSF48498">
    <property type="entry name" value="Tetracyclin repressor-like, C-terminal domain"/>
    <property type="match status" value="1"/>
</dbReference>
<dbReference type="InterPro" id="IPR036271">
    <property type="entry name" value="Tet_transcr_reg_TetR-rel_C_sf"/>
</dbReference>
<sequence length="234" mass="26201">MSASTVPLRDGGAGPALPSAAPWKVRPHDVHDHVRMVVPKRREAILDVASTAFAHHGYHGVSIRMLAKQAGLSHPGLLHHFPSKAALLGAVLDRLEHQAQAVLDDETVFRRGLTRTVDELVDLYDPGSESIQLLAMLDCDGRMEDFPGRGRSARLRRVHEYLVEQALIRLEEQGLLRSDLCPVFAARTFMSFVMGCATREQTVRLMQQEDHADAPREEVRRALQLFFVTEDQEQ</sequence>
<comment type="caution">
    <text evidence="5">The sequence shown here is derived from an EMBL/GenBank/DDBJ whole genome shotgun (WGS) entry which is preliminary data.</text>
</comment>
<protein>
    <submittedName>
        <fullName evidence="5">AcrR family transcriptional regulator</fullName>
    </submittedName>
</protein>
<proteinExistence type="predicted"/>